<dbReference type="RefSeq" id="WP_271089396.1">
    <property type="nucleotide sequence ID" value="NZ_JAPJZH010000005.1"/>
</dbReference>
<feature type="chain" id="PRO_5047137284" evidence="1">
    <location>
        <begin position="23"/>
        <end position="196"/>
    </location>
</feature>
<accession>A0ABT4VM09</accession>
<dbReference type="InterPro" id="IPR029033">
    <property type="entry name" value="His_PPase_superfam"/>
</dbReference>
<dbReference type="InterPro" id="IPR013078">
    <property type="entry name" value="His_Pase_superF_clade-1"/>
</dbReference>
<keyword evidence="3" id="KW-1185">Reference proteome</keyword>
<dbReference type="Gene3D" id="3.40.50.1240">
    <property type="entry name" value="Phosphoglycerate mutase-like"/>
    <property type="match status" value="1"/>
</dbReference>
<keyword evidence="1" id="KW-0732">Signal</keyword>
<evidence type="ECO:0000256" key="1">
    <source>
        <dbReference type="SAM" id="SignalP"/>
    </source>
</evidence>
<evidence type="ECO:0000313" key="2">
    <source>
        <dbReference type="EMBL" id="MDA4845714.1"/>
    </source>
</evidence>
<evidence type="ECO:0000313" key="3">
    <source>
        <dbReference type="Proteomes" id="UP001148313"/>
    </source>
</evidence>
<reference evidence="2" key="1">
    <citation type="submission" date="2022-11" db="EMBL/GenBank/DDBJ databases">
        <title>Hoeflea poritis sp. nov., isolated from scleractinian coral Porites lutea.</title>
        <authorList>
            <person name="Zhang G."/>
            <person name="Wei Q."/>
            <person name="Cai L."/>
        </authorList>
    </citation>
    <scope>NUCLEOTIDE SEQUENCE</scope>
    <source>
        <strain evidence="2">E7-10</strain>
    </source>
</reference>
<feature type="signal peptide" evidence="1">
    <location>
        <begin position="1"/>
        <end position="22"/>
    </location>
</feature>
<dbReference type="SUPFAM" id="SSF53254">
    <property type="entry name" value="Phosphoglycerate mutase-like"/>
    <property type="match status" value="1"/>
</dbReference>
<dbReference type="Proteomes" id="UP001148313">
    <property type="component" value="Unassembled WGS sequence"/>
</dbReference>
<dbReference type="EMBL" id="JAPJZH010000005">
    <property type="protein sequence ID" value="MDA4845714.1"/>
    <property type="molecule type" value="Genomic_DNA"/>
</dbReference>
<gene>
    <name evidence="2" type="ORF">OOZ53_10165</name>
</gene>
<proteinExistence type="predicted"/>
<protein>
    <submittedName>
        <fullName evidence="2">Histidine phosphatase family protein</fullName>
    </submittedName>
</protein>
<name>A0ABT4VM09_9HYPH</name>
<organism evidence="2 3">
    <name type="scientific">Hoeflea poritis</name>
    <dbReference type="NCBI Taxonomy" id="2993659"/>
    <lineage>
        <taxon>Bacteria</taxon>
        <taxon>Pseudomonadati</taxon>
        <taxon>Pseudomonadota</taxon>
        <taxon>Alphaproteobacteria</taxon>
        <taxon>Hyphomicrobiales</taxon>
        <taxon>Rhizobiaceae</taxon>
        <taxon>Hoeflea</taxon>
    </lineage>
</organism>
<comment type="caution">
    <text evidence="2">The sequence shown here is derived from an EMBL/GenBank/DDBJ whole genome shotgun (WGS) entry which is preliminary data.</text>
</comment>
<dbReference type="Pfam" id="PF00300">
    <property type="entry name" value="His_Phos_1"/>
    <property type="match status" value="1"/>
</dbReference>
<sequence length="196" mass="21409">MKRRPSAFAAILVLVFSFVASKAGSTEAAWARLATGGYTILLTHALAPGVGDPPFFELDDCTTQRNLSDRGRQQARRRGVRFAARAVSISRIYSSQWCRTLETAQNAFRDVEAEPLEALDLVEDDPDLLAKRNEEVIEIIRQFRGPGNQVMVTHPENVEALTGILPRQGEAVIVAPARNSGSEGPALEVAARLLLD</sequence>